<sequence>MNDFDESLLMDIISIEFFSITLFDTSDLITFLSLVNDCVETNGSLINPGLKRSTMPLEFEQHYHLQLLIIQTFVVNVYRSYQDHNMPFYRSIPLQND</sequence>
<dbReference type="EMBL" id="NJHN03000036">
    <property type="protein sequence ID" value="KAH9422703.1"/>
    <property type="molecule type" value="Genomic_DNA"/>
</dbReference>
<organism evidence="1 2">
    <name type="scientific">Dermatophagoides pteronyssinus</name>
    <name type="common">European house dust mite</name>
    <dbReference type="NCBI Taxonomy" id="6956"/>
    <lineage>
        <taxon>Eukaryota</taxon>
        <taxon>Metazoa</taxon>
        <taxon>Ecdysozoa</taxon>
        <taxon>Arthropoda</taxon>
        <taxon>Chelicerata</taxon>
        <taxon>Arachnida</taxon>
        <taxon>Acari</taxon>
        <taxon>Acariformes</taxon>
        <taxon>Sarcoptiformes</taxon>
        <taxon>Astigmata</taxon>
        <taxon>Psoroptidia</taxon>
        <taxon>Analgoidea</taxon>
        <taxon>Pyroglyphidae</taxon>
        <taxon>Dermatophagoidinae</taxon>
        <taxon>Dermatophagoides</taxon>
    </lineage>
</organism>
<evidence type="ECO:0000313" key="2">
    <source>
        <dbReference type="Proteomes" id="UP000887458"/>
    </source>
</evidence>
<keyword evidence="2" id="KW-1185">Reference proteome</keyword>
<accession>A0ABQ8JJU5</accession>
<reference evidence="1 2" key="1">
    <citation type="journal article" date="2018" name="J. Allergy Clin. Immunol.">
        <title>High-quality assembly of Dermatophagoides pteronyssinus genome and transcriptome reveals a wide range of novel allergens.</title>
        <authorList>
            <person name="Liu X.Y."/>
            <person name="Yang K.Y."/>
            <person name="Wang M.Q."/>
            <person name="Kwok J.S."/>
            <person name="Zeng X."/>
            <person name="Yang Z."/>
            <person name="Xiao X.J."/>
            <person name="Lau C.P."/>
            <person name="Li Y."/>
            <person name="Huang Z.M."/>
            <person name="Ba J.G."/>
            <person name="Yim A.K."/>
            <person name="Ouyang C.Y."/>
            <person name="Ngai S.M."/>
            <person name="Chan T.F."/>
            <person name="Leung E.L."/>
            <person name="Liu L."/>
            <person name="Liu Z.G."/>
            <person name="Tsui S.K."/>
        </authorList>
    </citation>
    <scope>NUCLEOTIDE SEQUENCE [LARGE SCALE GENOMIC DNA]</scope>
    <source>
        <strain evidence="1">Derp</strain>
    </source>
</reference>
<comment type="caution">
    <text evidence="1">The sequence shown here is derived from an EMBL/GenBank/DDBJ whole genome shotgun (WGS) entry which is preliminary data.</text>
</comment>
<proteinExistence type="predicted"/>
<evidence type="ECO:0000313" key="1">
    <source>
        <dbReference type="EMBL" id="KAH9422703.1"/>
    </source>
</evidence>
<protein>
    <submittedName>
        <fullName evidence="1">Uncharacterized protein</fullName>
    </submittedName>
</protein>
<dbReference type="Proteomes" id="UP000887458">
    <property type="component" value="Unassembled WGS sequence"/>
</dbReference>
<gene>
    <name evidence="1" type="ORF">DERP_003380</name>
</gene>
<name>A0ABQ8JJU5_DERPT</name>
<reference evidence="1 2" key="2">
    <citation type="journal article" date="2022" name="Mol. Biol. Evol.">
        <title>Comparative Genomics Reveals Insights into the Divergent Evolution of Astigmatic Mites and Household Pest Adaptations.</title>
        <authorList>
            <person name="Xiong Q."/>
            <person name="Wan A.T."/>
            <person name="Liu X."/>
            <person name="Fung C.S."/>
            <person name="Xiao X."/>
            <person name="Malainual N."/>
            <person name="Hou J."/>
            <person name="Wang L."/>
            <person name="Wang M."/>
            <person name="Yang K.Y."/>
            <person name="Cui Y."/>
            <person name="Leung E.L."/>
            <person name="Nong W."/>
            <person name="Shin S.K."/>
            <person name="Au S.W."/>
            <person name="Jeong K.Y."/>
            <person name="Chew F.T."/>
            <person name="Hui J.H."/>
            <person name="Leung T.F."/>
            <person name="Tungtrongchitr A."/>
            <person name="Zhong N."/>
            <person name="Liu Z."/>
            <person name="Tsui S.K."/>
        </authorList>
    </citation>
    <scope>NUCLEOTIDE SEQUENCE [LARGE SCALE GENOMIC DNA]</scope>
    <source>
        <strain evidence="1">Derp</strain>
    </source>
</reference>